<accession>A0A1B0ZQJ2</accession>
<protein>
    <submittedName>
        <fullName evidence="2">Uncharacterized protein</fullName>
    </submittedName>
</protein>
<dbReference type="EMBL" id="CP015124">
    <property type="protein sequence ID" value="ANP36401.1"/>
    <property type="molecule type" value="Genomic_DNA"/>
</dbReference>
<organism evidence="2 3">
    <name type="scientific">Phaeobacter gallaeciensis</name>
    <dbReference type="NCBI Taxonomy" id="60890"/>
    <lineage>
        <taxon>Bacteria</taxon>
        <taxon>Pseudomonadati</taxon>
        <taxon>Pseudomonadota</taxon>
        <taxon>Alphaproteobacteria</taxon>
        <taxon>Rhodobacterales</taxon>
        <taxon>Roseobacteraceae</taxon>
        <taxon>Phaeobacter</taxon>
    </lineage>
</organism>
<reference evidence="2 3" key="1">
    <citation type="submission" date="2016-04" db="EMBL/GenBank/DDBJ databases">
        <authorList>
            <person name="Evans L.H."/>
            <person name="Alamgir A."/>
            <person name="Owens N."/>
            <person name="Weber N.D."/>
            <person name="Virtaneva K."/>
            <person name="Barbian K."/>
            <person name="Babar A."/>
            <person name="Rosenke K."/>
        </authorList>
    </citation>
    <scope>NUCLEOTIDE SEQUENCE [LARGE SCALE GENOMIC DNA]</scope>
    <source>
        <strain evidence="2 3">JL2886</strain>
    </source>
</reference>
<gene>
    <name evidence="2" type="ORF">JL2886_01484</name>
</gene>
<evidence type="ECO:0000313" key="2">
    <source>
        <dbReference type="EMBL" id="ANP36401.1"/>
    </source>
</evidence>
<dbReference type="AlphaFoldDB" id="A0A1B0ZQJ2"/>
<evidence type="ECO:0000256" key="1">
    <source>
        <dbReference type="SAM" id="MobiDB-lite"/>
    </source>
</evidence>
<sequence>MRQVHRRHDFLEHSVVLSLSLKISAAHVSQPTPAGLKNRPSHIDHWGESDF</sequence>
<name>A0A1B0ZQJ2_9RHOB</name>
<keyword evidence="3" id="KW-1185">Reference proteome</keyword>
<evidence type="ECO:0000313" key="3">
    <source>
        <dbReference type="Proteomes" id="UP000092565"/>
    </source>
</evidence>
<feature type="compositionally biased region" description="Basic and acidic residues" evidence="1">
    <location>
        <begin position="41"/>
        <end position="51"/>
    </location>
</feature>
<dbReference type="Proteomes" id="UP000092565">
    <property type="component" value="Chromosome"/>
</dbReference>
<proteinExistence type="predicted"/>
<feature type="region of interest" description="Disordered" evidence="1">
    <location>
        <begin position="30"/>
        <end position="51"/>
    </location>
</feature>